<dbReference type="EMBL" id="AHFB01000181">
    <property type="protein sequence ID" value="EOO24079.1"/>
    <property type="molecule type" value="Genomic_DNA"/>
</dbReference>
<proteinExistence type="predicted"/>
<comment type="caution">
    <text evidence="4">The sequence shown here is derived from an EMBL/GenBank/DDBJ whole genome shotgun (WGS) entry which is preliminary data.</text>
</comment>
<evidence type="ECO:0000313" key="4">
    <source>
        <dbReference type="EMBL" id="EOO24079.1"/>
    </source>
</evidence>
<dbReference type="Pfam" id="PF13495">
    <property type="entry name" value="Phage_int_SAM_4"/>
    <property type="match status" value="1"/>
</dbReference>
<dbReference type="InterPro" id="IPR010998">
    <property type="entry name" value="Integrase_recombinase_N"/>
</dbReference>
<dbReference type="GO" id="GO:0015074">
    <property type="term" value="P:DNA integration"/>
    <property type="evidence" value="ECO:0007669"/>
    <property type="project" value="InterPro"/>
</dbReference>
<dbReference type="Gene3D" id="1.10.150.130">
    <property type="match status" value="1"/>
</dbReference>
<name>A0A9W5PJI0_BACCE</name>
<sequence length="85" mass="10567">MNKKEFEDTVQNFSLFLSSRGRKLSTIKRYVYDIEDFGRWLQESNRFQEKDLWEKIGKEDFEVYFQELALKRKYGYKTIHQLYCY</sequence>
<keyword evidence="1 2" id="KW-0238">DNA-binding</keyword>
<evidence type="ECO:0000313" key="5">
    <source>
        <dbReference type="Proteomes" id="UP000014018"/>
    </source>
</evidence>
<evidence type="ECO:0000256" key="2">
    <source>
        <dbReference type="PROSITE-ProRule" id="PRU01248"/>
    </source>
</evidence>
<protein>
    <recommendedName>
        <fullName evidence="3">Core-binding (CB) domain-containing protein</fullName>
    </recommendedName>
</protein>
<evidence type="ECO:0000259" key="3">
    <source>
        <dbReference type="PROSITE" id="PS51900"/>
    </source>
</evidence>
<dbReference type="InterPro" id="IPR004107">
    <property type="entry name" value="Integrase_SAM-like_N"/>
</dbReference>
<organism evidence="4 5">
    <name type="scientific">Bacillus cereus VD133</name>
    <dbReference type="NCBI Taxonomy" id="1053233"/>
    <lineage>
        <taxon>Bacteria</taxon>
        <taxon>Bacillati</taxon>
        <taxon>Bacillota</taxon>
        <taxon>Bacilli</taxon>
        <taxon>Bacillales</taxon>
        <taxon>Bacillaceae</taxon>
        <taxon>Bacillus</taxon>
        <taxon>Bacillus cereus group</taxon>
    </lineage>
</organism>
<gene>
    <name evidence="4" type="ORF">IIU_06866</name>
</gene>
<dbReference type="AlphaFoldDB" id="A0A9W5PJI0"/>
<evidence type="ECO:0000256" key="1">
    <source>
        <dbReference type="ARBA" id="ARBA00023125"/>
    </source>
</evidence>
<dbReference type="InterPro" id="IPR044068">
    <property type="entry name" value="CB"/>
</dbReference>
<dbReference type="Proteomes" id="UP000014018">
    <property type="component" value="Unassembled WGS sequence"/>
</dbReference>
<dbReference type="GO" id="GO:0003677">
    <property type="term" value="F:DNA binding"/>
    <property type="evidence" value="ECO:0007669"/>
    <property type="project" value="UniProtKB-UniRule"/>
</dbReference>
<feature type="domain" description="Core-binding (CB)" evidence="3">
    <location>
        <begin position="4"/>
        <end position="85"/>
    </location>
</feature>
<accession>A0A9W5PJI0</accession>
<reference evidence="4 5" key="1">
    <citation type="submission" date="2012-12" db="EMBL/GenBank/DDBJ databases">
        <title>The Genome Sequence of Bacillus cereus VD133.</title>
        <authorList>
            <consortium name="The Broad Institute Genome Sequencing Platform"/>
            <consortium name="The Broad Institute Genome Sequencing Center for Infectious Disease"/>
            <person name="Feldgarden M."/>
            <person name="Van der Auwera G.A."/>
            <person name="Mahillon J."/>
            <person name="Duprez V."/>
            <person name="Timmery S."/>
            <person name="Mattelet C."/>
            <person name="Dierick K."/>
            <person name="Sun M."/>
            <person name="Yu Z."/>
            <person name="Zhu L."/>
            <person name="Hu X."/>
            <person name="Shank E.B."/>
            <person name="Swiecicka I."/>
            <person name="Hansen B.M."/>
            <person name="Andrup L."/>
            <person name="Walker B."/>
            <person name="Young S.K."/>
            <person name="Zeng Q."/>
            <person name="Gargeya S."/>
            <person name="Fitzgerald M."/>
            <person name="Haas B."/>
            <person name="Abouelleil A."/>
            <person name="Alvarado L."/>
            <person name="Arachchi H.M."/>
            <person name="Berlin A.M."/>
            <person name="Chapman S.B."/>
            <person name="Dewar J."/>
            <person name="Goldberg J."/>
            <person name="Griggs A."/>
            <person name="Gujja S."/>
            <person name="Hansen M."/>
            <person name="Howarth C."/>
            <person name="Imamovic A."/>
            <person name="Larimer J."/>
            <person name="McCowan C."/>
            <person name="Murphy C."/>
            <person name="Neiman D."/>
            <person name="Pearson M."/>
            <person name="Priest M."/>
            <person name="Roberts A."/>
            <person name="Saif S."/>
            <person name="Shea T."/>
            <person name="Sisk P."/>
            <person name="Sykes S."/>
            <person name="Wortman J."/>
            <person name="Nusbaum C."/>
            <person name="Birren B."/>
        </authorList>
    </citation>
    <scope>NUCLEOTIDE SEQUENCE [LARGE SCALE GENOMIC DNA]</scope>
    <source>
        <strain evidence="4 5">VD133</strain>
    </source>
</reference>
<dbReference type="PROSITE" id="PS51900">
    <property type="entry name" value="CB"/>
    <property type="match status" value="1"/>
</dbReference>
<dbReference type="RefSeq" id="WP_016110552.1">
    <property type="nucleotide sequence ID" value="NZ_KB976177.1"/>
</dbReference>